<reference evidence="4 5" key="1">
    <citation type="submission" date="2015-08" db="EMBL/GenBank/DDBJ databases">
        <title>Complete genome sequence of Rufibacter tibetensis strain 1351t, a radiation-resistant bacterium from tibet plateau.</title>
        <authorList>
            <person name="Dai J."/>
        </authorList>
    </citation>
    <scope>NUCLEOTIDE SEQUENCE [LARGE SCALE GENOMIC DNA]</scope>
    <source>
        <strain evidence="4 5">1351</strain>
    </source>
</reference>
<evidence type="ECO:0000256" key="2">
    <source>
        <dbReference type="RuleBase" id="RU003749"/>
    </source>
</evidence>
<proteinExistence type="inferred from homology"/>
<dbReference type="Pfam" id="PF01740">
    <property type="entry name" value="STAS"/>
    <property type="match status" value="1"/>
</dbReference>
<dbReference type="KEGG" id="rti:DC20_14530"/>
<comment type="similarity">
    <text evidence="1 2">Belongs to the anti-sigma-factor antagonist family.</text>
</comment>
<dbReference type="InterPro" id="IPR036513">
    <property type="entry name" value="STAS_dom_sf"/>
</dbReference>
<dbReference type="RefSeq" id="WP_062544498.1">
    <property type="nucleotide sequence ID" value="NZ_CP012643.1"/>
</dbReference>
<dbReference type="SUPFAM" id="SSF52091">
    <property type="entry name" value="SpoIIaa-like"/>
    <property type="match status" value="1"/>
</dbReference>
<dbReference type="GO" id="GO:0043856">
    <property type="term" value="F:anti-sigma factor antagonist activity"/>
    <property type="evidence" value="ECO:0007669"/>
    <property type="project" value="InterPro"/>
</dbReference>
<evidence type="ECO:0000256" key="1">
    <source>
        <dbReference type="ARBA" id="ARBA00009013"/>
    </source>
</evidence>
<dbReference type="Gene3D" id="3.30.750.24">
    <property type="entry name" value="STAS domain"/>
    <property type="match status" value="1"/>
</dbReference>
<keyword evidence="5" id="KW-1185">Reference proteome</keyword>
<dbReference type="CDD" id="cd07043">
    <property type="entry name" value="STAS_anti-anti-sigma_factors"/>
    <property type="match status" value="1"/>
</dbReference>
<dbReference type="PATRIC" id="fig|512763.3.peg.3194"/>
<dbReference type="InterPro" id="IPR002645">
    <property type="entry name" value="STAS_dom"/>
</dbReference>
<protein>
    <recommendedName>
        <fullName evidence="2">Anti-sigma factor antagonist</fullName>
    </recommendedName>
</protein>
<dbReference type="NCBIfam" id="TIGR00377">
    <property type="entry name" value="ant_ant_sig"/>
    <property type="match status" value="1"/>
</dbReference>
<dbReference type="PROSITE" id="PS50801">
    <property type="entry name" value="STAS"/>
    <property type="match status" value="1"/>
</dbReference>
<accession>A0A0P0C4A8</accession>
<dbReference type="InterPro" id="IPR003658">
    <property type="entry name" value="Anti-sigma_ant"/>
</dbReference>
<gene>
    <name evidence="4" type="ORF">DC20_14530</name>
</gene>
<dbReference type="PANTHER" id="PTHR33495">
    <property type="entry name" value="ANTI-SIGMA FACTOR ANTAGONIST TM_1081-RELATED-RELATED"/>
    <property type="match status" value="1"/>
</dbReference>
<dbReference type="AlphaFoldDB" id="A0A0P0C4A8"/>
<name>A0A0P0C4A8_9BACT</name>
<dbReference type="PANTHER" id="PTHR33495:SF2">
    <property type="entry name" value="ANTI-SIGMA FACTOR ANTAGONIST TM_1081-RELATED"/>
    <property type="match status" value="1"/>
</dbReference>
<dbReference type="OrthoDB" id="9795051at2"/>
<dbReference type="STRING" id="512763.DC20_14530"/>
<feature type="domain" description="STAS" evidence="3">
    <location>
        <begin position="1"/>
        <end position="110"/>
    </location>
</feature>
<evidence type="ECO:0000313" key="5">
    <source>
        <dbReference type="Proteomes" id="UP000061382"/>
    </source>
</evidence>
<evidence type="ECO:0000313" key="4">
    <source>
        <dbReference type="EMBL" id="ALI99966.1"/>
    </source>
</evidence>
<dbReference type="Proteomes" id="UP000061382">
    <property type="component" value="Chromosome"/>
</dbReference>
<organism evidence="4 5">
    <name type="scientific">Rufibacter tibetensis</name>
    <dbReference type="NCBI Taxonomy" id="512763"/>
    <lineage>
        <taxon>Bacteria</taxon>
        <taxon>Pseudomonadati</taxon>
        <taxon>Bacteroidota</taxon>
        <taxon>Cytophagia</taxon>
        <taxon>Cytophagales</taxon>
        <taxon>Hymenobacteraceae</taxon>
        <taxon>Rufibacter</taxon>
    </lineage>
</organism>
<dbReference type="EMBL" id="CP012643">
    <property type="protein sequence ID" value="ALI99966.1"/>
    <property type="molecule type" value="Genomic_DNA"/>
</dbReference>
<sequence>MTIKVEEEAQTYILHLCGELDASTCLVVDKEIEVALSKPIEQLWIDCEELNYISSAGLGVIISHLGTFEDRNIHLVLYGMSVHVRNVFELLGLHLLMTIVPSKKEAILQEK</sequence>
<evidence type="ECO:0000259" key="3">
    <source>
        <dbReference type="PROSITE" id="PS50801"/>
    </source>
</evidence>